<dbReference type="PRINTS" id="PR00080">
    <property type="entry name" value="SDRFAMILY"/>
</dbReference>
<dbReference type="PRINTS" id="PR00081">
    <property type="entry name" value="GDHRDH"/>
</dbReference>
<dbReference type="EMBL" id="JBFDAA010000021">
    <property type="protein sequence ID" value="KAL1114907.1"/>
    <property type="molecule type" value="Genomic_DNA"/>
</dbReference>
<gene>
    <name evidence="4" type="ORF">AAG570_007731</name>
</gene>
<sequence>MFVRCFAFNLNDVADVYKKTGELAVVTGGARGIGLKLVKKLLECDMNVIIGCRNVDAGMKAVTDIRASGVTSGSVSVFKLDLESFDSIKEFATTVRSQHSFLNLLVNNAGIMFVPYALSEGIESHWKVNYLGPFYLTHLLMPLLLNVRQPKRSRIVNVTSCAHQAVTTFTIDTDYTKSDYIPSEAYGQSKLAQVLFTKELNRKLSDNNSNVTVLAVHPGIVDTDLFNGTLLKRFFPWILKYVCKNSEEGATTVLYACIAPQLDSKGGAYVSNCTVRSPSKLAENCNYQRKLFNHSLSFLRIDDFGKI</sequence>
<comment type="caution">
    <text evidence="4">The sequence shown here is derived from an EMBL/GenBank/DDBJ whole genome shotgun (WGS) entry which is preliminary data.</text>
</comment>
<dbReference type="PANTHER" id="PTHR24320">
    <property type="entry name" value="RETINOL DEHYDROGENASE"/>
    <property type="match status" value="1"/>
</dbReference>
<dbReference type="Gene3D" id="3.40.50.720">
    <property type="entry name" value="NAD(P)-binding Rossmann-like Domain"/>
    <property type="match status" value="1"/>
</dbReference>
<dbReference type="InterPro" id="IPR036291">
    <property type="entry name" value="NAD(P)-bd_dom_sf"/>
</dbReference>
<reference evidence="4 5" key="1">
    <citation type="submission" date="2024-07" db="EMBL/GenBank/DDBJ databases">
        <title>Chromosome-level genome assembly of the water stick insect Ranatra chinensis (Heteroptera: Nepidae).</title>
        <authorList>
            <person name="Liu X."/>
        </authorList>
    </citation>
    <scope>NUCLEOTIDE SEQUENCE [LARGE SCALE GENOMIC DNA]</scope>
    <source>
        <strain evidence="4">Cailab_2021Rc</strain>
        <tissue evidence="4">Muscle</tissue>
    </source>
</reference>
<keyword evidence="2" id="KW-0560">Oxidoreductase</keyword>
<dbReference type="AlphaFoldDB" id="A0ABD0XUE0"/>
<dbReference type="InterPro" id="IPR002347">
    <property type="entry name" value="SDR_fam"/>
</dbReference>
<evidence type="ECO:0000256" key="1">
    <source>
        <dbReference type="ARBA" id="ARBA00006484"/>
    </source>
</evidence>
<organism evidence="4 5">
    <name type="scientific">Ranatra chinensis</name>
    <dbReference type="NCBI Taxonomy" id="642074"/>
    <lineage>
        <taxon>Eukaryota</taxon>
        <taxon>Metazoa</taxon>
        <taxon>Ecdysozoa</taxon>
        <taxon>Arthropoda</taxon>
        <taxon>Hexapoda</taxon>
        <taxon>Insecta</taxon>
        <taxon>Pterygota</taxon>
        <taxon>Neoptera</taxon>
        <taxon>Paraneoptera</taxon>
        <taxon>Hemiptera</taxon>
        <taxon>Heteroptera</taxon>
        <taxon>Panheteroptera</taxon>
        <taxon>Nepomorpha</taxon>
        <taxon>Nepidae</taxon>
        <taxon>Ranatrinae</taxon>
        <taxon>Ranatra</taxon>
    </lineage>
</organism>
<dbReference type="Proteomes" id="UP001558652">
    <property type="component" value="Unassembled WGS sequence"/>
</dbReference>
<comment type="similarity">
    <text evidence="1 3">Belongs to the short-chain dehydrogenases/reductases (SDR) family.</text>
</comment>
<dbReference type="SUPFAM" id="SSF51735">
    <property type="entry name" value="NAD(P)-binding Rossmann-fold domains"/>
    <property type="match status" value="1"/>
</dbReference>
<accession>A0ABD0XUE0</accession>
<evidence type="ECO:0000256" key="3">
    <source>
        <dbReference type="RuleBase" id="RU000363"/>
    </source>
</evidence>
<protein>
    <submittedName>
        <fullName evidence="4">Uncharacterized protein</fullName>
    </submittedName>
</protein>
<dbReference type="GO" id="GO:0016491">
    <property type="term" value="F:oxidoreductase activity"/>
    <property type="evidence" value="ECO:0007669"/>
    <property type="project" value="UniProtKB-KW"/>
</dbReference>
<name>A0ABD0XUE0_9HEMI</name>
<proteinExistence type="inferred from homology"/>
<dbReference type="PANTHER" id="PTHR24320:SF264">
    <property type="entry name" value="DEHYDROGENASE_REDUCTASE SDR FAMILY MEMBER ON CHROMOSOME X"/>
    <property type="match status" value="1"/>
</dbReference>
<evidence type="ECO:0000256" key="2">
    <source>
        <dbReference type="ARBA" id="ARBA00023002"/>
    </source>
</evidence>
<keyword evidence="5" id="KW-1185">Reference proteome</keyword>
<dbReference type="Pfam" id="PF00106">
    <property type="entry name" value="adh_short"/>
    <property type="match status" value="1"/>
</dbReference>
<evidence type="ECO:0000313" key="5">
    <source>
        <dbReference type="Proteomes" id="UP001558652"/>
    </source>
</evidence>
<evidence type="ECO:0000313" key="4">
    <source>
        <dbReference type="EMBL" id="KAL1114907.1"/>
    </source>
</evidence>